<comment type="similarity">
    <text evidence="1">Belongs to the type-B carboxylesterase/lipase family.</text>
</comment>
<evidence type="ECO:0000259" key="7">
    <source>
        <dbReference type="Pfam" id="PF04389"/>
    </source>
</evidence>
<reference evidence="8" key="1">
    <citation type="submission" date="2021-02" db="EMBL/GenBank/DDBJ databases">
        <authorList>
            <person name="Nowell W R."/>
        </authorList>
    </citation>
    <scope>NUCLEOTIDE SEQUENCE</scope>
</reference>
<dbReference type="SUPFAM" id="SSF53474">
    <property type="entry name" value="alpha/beta-Hydrolases"/>
    <property type="match status" value="2"/>
</dbReference>
<dbReference type="GO" id="GO:0016787">
    <property type="term" value="F:hydrolase activity"/>
    <property type="evidence" value="ECO:0007669"/>
    <property type="project" value="UniProtKB-KW"/>
</dbReference>
<organism evidence="8 9">
    <name type="scientific">Rotaria sordida</name>
    <dbReference type="NCBI Taxonomy" id="392033"/>
    <lineage>
        <taxon>Eukaryota</taxon>
        <taxon>Metazoa</taxon>
        <taxon>Spiralia</taxon>
        <taxon>Gnathifera</taxon>
        <taxon>Rotifera</taxon>
        <taxon>Eurotatoria</taxon>
        <taxon>Bdelloidea</taxon>
        <taxon>Philodinida</taxon>
        <taxon>Philodinidae</taxon>
        <taxon>Rotaria</taxon>
    </lineage>
</organism>
<feature type="domain" description="Carboxylesterase type B" evidence="6">
    <location>
        <begin position="1063"/>
        <end position="1575"/>
    </location>
</feature>
<evidence type="ECO:0000256" key="2">
    <source>
        <dbReference type="ARBA" id="ARBA00022737"/>
    </source>
</evidence>
<gene>
    <name evidence="8" type="ORF">SEV965_LOCUS17335</name>
</gene>
<evidence type="ECO:0000313" key="8">
    <source>
        <dbReference type="EMBL" id="CAF1129468.1"/>
    </source>
</evidence>
<keyword evidence="2" id="KW-0677">Repeat</keyword>
<feature type="domain" description="Peptidase M28" evidence="7">
    <location>
        <begin position="380"/>
        <end position="607"/>
    </location>
</feature>
<dbReference type="InterPro" id="IPR050309">
    <property type="entry name" value="Type-B_Carboxylest/Lipase"/>
</dbReference>
<name>A0A814R711_9BILA</name>
<dbReference type="SUPFAM" id="SSF101898">
    <property type="entry name" value="NHL repeat"/>
    <property type="match status" value="1"/>
</dbReference>
<evidence type="ECO:0000256" key="5">
    <source>
        <dbReference type="SAM" id="Phobius"/>
    </source>
</evidence>
<dbReference type="InterPro" id="IPR029058">
    <property type="entry name" value="AB_hydrolase_fold"/>
</dbReference>
<keyword evidence="5" id="KW-0812">Transmembrane</keyword>
<dbReference type="PANTHER" id="PTHR11559">
    <property type="entry name" value="CARBOXYLESTERASE"/>
    <property type="match status" value="1"/>
</dbReference>
<keyword evidence="3" id="KW-0378">Hydrolase</keyword>
<proteinExistence type="inferred from homology"/>
<sequence length="2209" mass="247024">MIITADYEDNLRSKSALDRAHRTDSEYHSVSTIVPLSSYVTIEKHYLLPIISGDDQHIPLYTGCKPVQLEFGTHSIYCNLTDSATLYIPQSLESAGNSQIKSIINQYKQFNITTIELWPTLGAYGFYTWVYARAFINHTHWIWFNSSEIILESSVNSPLNSSQFPEPYFPKLLMTSNPEDNFQIFSDMLQFPILTDKPVFGDCLWTSNNYTSSLDGKQTTTIYQGWLPVEQMNAFQQEQRHNICVLLPQPARNNGKSYTLFVNITEENEIIWPSNIVWYIIPSPSSDEINQTMLMSNDWYKNLYWPITFARDWTFDMHQFSGKQPLQYENKTKLYLTRKSSIQSNNQLLDLIDYLIERYQKMDIRTEKQYFQWRNITQANLIAFIPAGKAQCNEPVLFIDHIDTAFEKDTFYNTGQRRTTQGADDNVSGLVALLQSVSTLKETQKTACRDIWLVHMTGEEYPAASLGIVYFLQQLLVKKQPIYTAVIVDMISHRVNRTDPIIQINPSDSTKSMLLAQLALTYVYPNIKNNLILENLQPVIRKWSDPYSYLYNTDGVRFVEYGFECILFNEHINYNENYRRSGYHDTLDTIALIDFEYGQTVSQYAIATVAILDSLKFYNNSENIQNHILQCKVTPTQDDINNRNDQLIKYVNRNTTRTISIDLYSLSRQQTTLTNHLTPNDFSLTVDDRKISSKKRKRKRNELFSWRKICCSLPCTISLATFSALALATIAVGIYTAIIGQTRTSVVANTTTSTVTSTTTVTTTSTTTTVITFCWNSTGKTVAGITLSPGLTPHQLSLPFGVKVDSSNTIYIADRYNNRVQKWLMDAPNGTTAAGQSNGATGIGLNYLMEPANIEVAPNGDIYVVERLNNRVVKWTSDASNGTLIAGTGAVNDQFNEPHGIASDWSSGTIYVSDYANHRVVQYLLSNTTSGKVVAGGNGAGTAINQLYFPVGIYFDSSSNSLFIANIGSHTIVRWVIGASNWTLVVGVTGSAGITSTQLNSPGDVTFDWMGNMYVADVNNDRIQFFQAGQSNGTTIAGVTLVPGSNSNLLSDLYAFANESVGSPIVSTTSGQFSGFTIRQTNVWIGIPYAAPPIGILRWQKAQPYVITDINNSTIQNATHYSPSCPQIERVGITSGLFDEDCLYLNIWAPRTSPSNSSRGYPVMLWIHGGGLQEGSSTQIIYDGLSWTNAAIQENNSFIIVSINYRLNVMGFFVQSALTDANGQAIANQGITDQRMAMKWIQDNIGQFGGDKNSITLAGQSGGSYSVCIHIVSPLSAGLFHAGIMESGSCDIPFYMYDKQFAYSVTNDLASRVGCNMTNSTQQLTCLRNINSTQLITTMRNVSIPLSTSLIFKDQLKVIQVYPFNFIVDGVEIPTHPLQLFLTGTFNRVPTLLGVTHDEFVLRVIYEEYVYPPNSTEDYLTRILPIMTYNQSEIEALYNPNLFNGNYSKAFVALMSQGAFICGARRMAGYMANQPTYLYTYNHAPESFWLSLPSLIIWPGAYHSTELLNLFQTASPLLYGDQMFLPNELSLVTSTRRYWTNMITKHQPNNNISLTWPPYSPTKDQTLVLDINITTAAFINVYPNCDVLSAAQVKLFGEYIGDLYPFANESVGSPIVSTTSGQFAGFTIRQTNVWIGIPYAAPPIGILRWQKAQPYVISDINNGTIQNATHYSPSCPQIERVGITSGPFDEDCLYLNIWAPRASPSNSSRGYPVMLWLHGGGLQEGSSTQIIYDGLSWTNAAIQENDSFIIVSIDYRLNVMRFFVQSALTDANGQTIANQGITDQRMAMKWIQDNIEQFGGDKNSITLAGQSGGSSSICIHIVSPLSAALFHAGIMESGSCDIPFYMYDKQFAYSVTNDLASRVGCNMTNSTQQLACLQNVNSTQLITNMRNVSIPSSTSLIFKDQLKVIQVFPFNFIVDGVEIPTHPLQLFLTGTFNRVPILLGATHDEYVLRVLYEEYTSPPNSTEDYLTRILPIMTYNQSEIEALYHPNLFNGNYSKAFVALMSQAAFICDARRMAGYMVNQPTYLYTYNHAPESFWLSLPSLIIWPGAYHSAELLNLFQTASPLLYGDQMFLPNELNLVASTRRYWTNMITKHQPNNNISLTWPQYSSTMDQTLVLDINITTANFTNVYPNCDLLSAARVKLFGEYIGLNATCVAGNNCFIINSTSSCAATTTSISKTISNKSLPCFQCSLFILFLSYVLLLFFTT</sequence>
<dbReference type="InterPro" id="IPR002018">
    <property type="entry name" value="CarbesteraseB"/>
</dbReference>
<feature type="repeat" description="NHL" evidence="4">
    <location>
        <begin position="986"/>
        <end position="1029"/>
    </location>
</feature>
<dbReference type="Pfam" id="PF01436">
    <property type="entry name" value="NHL"/>
    <property type="match status" value="2"/>
</dbReference>
<dbReference type="InterPro" id="IPR019819">
    <property type="entry name" value="Carboxylesterase_B_CS"/>
</dbReference>
<protein>
    <submittedName>
        <fullName evidence="8">Uncharacterized protein</fullName>
    </submittedName>
</protein>
<accession>A0A814R711</accession>
<dbReference type="InterPro" id="IPR001258">
    <property type="entry name" value="NHL_repeat"/>
</dbReference>
<keyword evidence="5" id="KW-1133">Transmembrane helix</keyword>
<evidence type="ECO:0000256" key="4">
    <source>
        <dbReference type="PROSITE-ProRule" id="PRU00504"/>
    </source>
</evidence>
<dbReference type="SUPFAM" id="SSF53187">
    <property type="entry name" value="Zn-dependent exopeptidases"/>
    <property type="match status" value="1"/>
</dbReference>
<dbReference type="Pfam" id="PF00135">
    <property type="entry name" value="COesterase"/>
    <property type="match status" value="2"/>
</dbReference>
<dbReference type="InterPro" id="IPR011042">
    <property type="entry name" value="6-blade_b-propeller_TolB-like"/>
</dbReference>
<dbReference type="Proteomes" id="UP000663889">
    <property type="component" value="Unassembled WGS sequence"/>
</dbReference>
<dbReference type="PROSITE" id="PS51125">
    <property type="entry name" value="NHL"/>
    <property type="match status" value="3"/>
</dbReference>
<feature type="repeat" description="NHL" evidence="4">
    <location>
        <begin position="783"/>
        <end position="826"/>
    </location>
</feature>
<comment type="caution">
    <text evidence="8">The sequence shown here is derived from an EMBL/GenBank/DDBJ whole genome shotgun (WGS) entry which is preliminary data.</text>
</comment>
<feature type="transmembrane region" description="Helical" evidence="5">
    <location>
        <begin position="2187"/>
        <end position="2207"/>
    </location>
</feature>
<keyword evidence="5" id="KW-0472">Membrane</keyword>
<evidence type="ECO:0000313" key="9">
    <source>
        <dbReference type="Proteomes" id="UP000663889"/>
    </source>
</evidence>
<dbReference type="CDD" id="cd05819">
    <property type="entry name" value="NHL"/>
    <property type="match status" value="1"/>
</dbReference>
<evidence type="ECO:0000256" key="1">
    <source>
        <dbReference type="ARBA" id="ARBA00005964"/>
    </source>
</evidence>
<dbReference type="Pfam" id="PF04389">
    <property type="entry name" value="Peptidase_M28"/>
    <property type="match status" value="1"/>
</dbReference>
<dbReference type="EMBL" id="CAJNOU010000989">
    <property type="protein sequence ID" value="CAF1129468.1"/>
    <property type="molecule type" value="Genomic_DNA"/>
</dbReference>
<dbReference type="Gene3D" id="2.120.10.30">
    <property type="entry name" value="TolB, C-terminal domain"/>
    <property type="match status" value="1"/>
</dbReference>
<feature type="domain" description="Carboxylesterase type B" evidence="6">
    <location>
        <begin position="1613"/>
        <end position="2126"/>
    </location>
</feature>
<feature type="repeat" description="NHL" evidence="4">
    <location>
        <begin position="882"/>
        <end position="926"/>
    </location>
</feature>
<evidence type="ECO:0000259" key="6">
    <source>
        <dbReference type="Pfam" id="PF00135"/>
    </source>
</evidence>
<dbReference type="Gene3D" id="2.40.10.500">
    <property type="match status" value="1"/>
</dbReference>
<dbReference type="Gene3D" id="3.40.630.10">
    <property type="entry name" value="Zn peptidases"/>
    <property type="match status" value="1"/>
</dbReference>
<dbReference type="InterPro" id="IPR019826">
    <property type="entry name" value="Carboxylesterase_B_AS"/>
</dbReference>
<dbReference type="Gene3D" id="3.40.50.1820">
    <property type="entry name" value="alpha/beta hydrolase"/>
    <property type="match status" value="2"/>
</dbReference>
<dbReference type="PROSITE" id="PS00941">
    <property type="entry name" value="CARBOXYLESTERASE_B_2"/>
    <property type="match status" value="2"/>
</dbReference>
<evidence type="ECO:0000256" key="3">
    <source>
        <dbReference type="ARBA" id="ARBA00022801"/>
    </source>
</evidence>
<dbReference type="PROSITE" id="PS00122">
    <property type="entry name" value="CARBOXYLESTERASE_B_1"/>
    <property type="match status" value="2"/>
</dbReference>
<dbReference type="InterPro" id="IPR007484">
    <property type="entry name" value="Peptidase_M28"/>
</dbReference>